<dbReference type="Proteomes" id="UP000319931">
    <property type="component" value="Unassembled WGS sequence"/>
</dbReference>
<dbReference type="EMBL" id="RCZC01000007">
    <property type="protein sequence ID" value="TPG49386.1"/>
    <property type="molecule type" value="Genomic_DNA"/>
</dbReference>
<accession>A0A502FJM9</accession>
<feature type="compositionally biased region" description="Pro residues" evidence="1">
    <location>
        <begin position="7"/>
        <end position="30"/>
    </location>
</feature>
<evidence type="ECO:0000256" key="1">
    <source>
        <dbReference type="SAM" id="MobiDB-lite"/>
    </source>
</evidence>
<protein>
    <submittedName>
        <fullName evidence="2">Uncharacterized protein</fullName>
    </submittedName>
</protein>
<dbReference type="RefSeq" id="WP_140851813.1">
    <property type="nucleotide sequence ID" value="NZ_RCZC01000007.1"/>
</dbReference>
<reference evidence="2 3" key="1">
    <citation type="journal article" date="2019" name="Environ. Microbiol.">
        <title>Species interactions and distinct microbial communities in high Arctic permafrost affected cryosols are associated with the CH4 and CO2 gas fluxes.</title>
        <authorList>
            <person name="Altshuler I."/>
            <person name="Hamel J."/>
            <person name="Turney S."/>
            <person name="Magnuson E."/>
            <person name="Levesque R."/>
            <person name="Greer C."/>
            <person name="Whyte L.G."/>
        </authorList>
    </citation>
    <scope>NUCLEOTIDE SEQUENCE [LARGE SCALE GENOMIC DNA]</scope>
    <source>
        <strain evidence="2 3">E6.1</strain>
    </source>
</reference>
<sequence>MASTPPTELPPVPSEPGQPDPMPTELPSPSPDTDFPSPGGDPGGEPIAPTDTGLTGDFA</sequence>
<feature type="region of interest" description="Disordered" evidence="1">
    <location>
        <begin position="1"/>
        <end position="59"/>
    </location>
</feature>
<comment type="caution">
    <text evidence="2">The sequence shown here is derived from an EMBL/GenBank/DDBJ whole genome shotgun (WGS) entry which is preliminary data.</text>
</comment>
<gene>
    <name evidence="2" type="ORF">EAH76_18765</name>
</gene>
<keyword evidence="3" id="KW-1185">Reference proteome</keyword>
<name>A0A502FJM9_9SPHN</name>
<proteinExistence type="predicted"/>
<dbReference type="AlphaFoldDB" id="A0A502FJM9"/>
<evidence type="ECO:0000313" key="2">
    <source>
        <dbReference type="EMBL" id="TPG49386.1"/>
    </source>
</evidence>
<evidence type="ECO:0000313" key="3">
    <source>
        <dbReference type="Proteomes" id="UP000319931"/>
    </source>
</evidence>
<organism evidence="2 3">
    <name type="scientific">Sphingomonas glacialis</name>
    <dbReference type="NCBI Taxonomy" id="658225"/>
    <lineage>
        <taxon>Bacteria</taxon>
        <taxon>Pseudomonadati</taxon>
        <taxon>Pseudomonadota</taxon>
        <taxon>Alphaproteobacteria</taxon>
        <taxon>Sphingomonadales</taxon>
        <taxon>Sphingomonadaceae</taxon>
        <taxon>Sphingomonas</taxon>
    </lineage>
</organism>